<dbReference type="PANTHER" id="PTHR32141">
    <property type="match status" value="1"/>
</dbReference>
<evidence type="ECO:0000313" key="3">
    <source>
        <dbReference type="EMBL" id="GJN12265.1"/>
    </source>
</evidence>
<organism evidence="2 4">
    <name type="scientific">Eleusine coracana subsp. coracana</name>
    <dbReference type="NCBI Taxonomy" id="191504"/>
    <lineage>
        <taxon>Eukaryota</taxon>
        <taxon>Viridiplantae</taxon>
        <taxon>Streptophyta</taxon>
        <taxon>Embryophyta</taxon>
        <taxon>Tracheophyta</taxon>
        <taxon>Spermatophyta</taxon>
        <taxon>Magnoliopsida</taxon>
        <taxon>Liliopsida</taxon>
        <taxon>Poales</taxon>
        <taxon>Poaceae</taxon>
        <taxon>PACMAD clade</taxon>
        <taxon>Chloridoideae</taxon>
        <taxon>Cynodonteae</taxon>
        <taxon>Eleusininae</taxon>
        <taxon>Eleusine</taxon>
    </lineage>
</organism>
<dbReference type="AlphaFoldDB" id="A0AAV5DQR5"/>
<accession>A0AAV5DQR5</accession>
<protein>
    <recommendedName>
        <fullName evidence="1">F-box/LRR-repeat protein 15/At3g58940/PEG3-like LRR domain-containing protein</fullName>
    </recommendedName>
</protein>
<dbReference type="PANTHER" id="PTHR32141:SF144">
    <property type="entry name" value="OS07G0277500 PROTEIN"/>
    <property type="match status" value="1"/>
</dbReference>
<comment type="caution">
    <text evidence="2">The sequence shown here is derived from an EMBL/GenBank/DDBJ whole genome shotgun (WGS) entry which is preliminary data.</text>
</comment>
<dbReference type="EMBL" id="BQKI01000022">
    <property type="protein sequence ID" value="GJN12235.1"/>
    <property type="molecule type" value="Genomic_DNA"/>
</dbReference>
<evidence type="ECO:0000313" key="4">
    <source>
        <dbReference type="Proteomes" id="UP001054889"/>
    </source>
</evidence>
<reference evidence="2" key="2">
    <citation type="submission" date="2021-12" db="EMBL/GenBank/DDBJ databases">
        <title>Resequencing data analysis of finger millet.</title>
        <authorList>
            <person name="Hatakeyama M."/>
            <person name="Aluri S."/>
            <person name="Balachadran M.T."/>
            <person name="Sivarajan S.R."/>
            <person name="Poveda L."/>
            <person name="Shimizu-Inatsugi R."/>
            <person name="Schlapbach R."/>
            <person name="Sreeman S.M."/>
            <person name="Shimizu K.K."/>
        </authorList>
    </citation>
    <scope>NUCLEOTIDE SEQUENCE</scope>
</reference>
<evidence type="ECO:0000259" key="1">
    <source>
        <dbReference type="Pfam" id="PF24758"/>
    </source>
</evidence>
<feature type="domain" description="F-box/LRR-repeat protein 15/At3g58940/PEG3-like LRR" evidence="1">
    <location>
        <begin position="6"/>
        <end position="121"/>
    </location>
</feature>
<reference evidence="2" key="1">
    <citation type="journal article" date="2018" name="DNA Res.">
        <title>Multiple hybrid de novo genome assembly of finger millet, an orphan allotetraploid crop.</title>
        <authorList>
            <person name="Hatakeyama M."/>
            <person name="Aluri S."/>
            <person name="Balachadran M.T."/>
            <person name="Sivarajan S.R."/>
            <person name="Patrignani A."/>
            <person name="Gruter S."/>
            <person name="Poveda L."/>
            <person name="Shimizu-Inatsugi R."/>
            <person name="Baeten J."/>
            <person name="Francoijs K.J."/>
            <person name="Nataraja K.N."/>
            <person name="Reddy Y.A.N."/>
            <person name="Phadnis S."/>
            <person name="Ravikumar R.L."/>
            <person name="Schlapbach R."/>
            <person name="Sreeman S.M."/>
            <person name="Shimizu K.K."/>
        </authorList>
    </citation>
    <scope>NUCLEOTIDE SEQUENCE</scope>
</reference>
<gene>
    <name evidence="2" type="primary">ga30495</name>
    <name evidence="3" type="synonym">ga30529</name>
    <name evidence="2" type="ORF">PR202_ga30495</name>
    <name evidence="3" type="ORF">PR202_ga30529</name>
</gene>
<evidence type="ECO:0000313" key="2">
    <source>
        <dbReference type="EMBL" id="GJN12235.1"/>
    </source>
</evidence>
<dbReference type="Proteomes" id="UP001054889">
    <property type="component" value="Unassembled WGS sequence"/>
</dbReference>
<dbReference type="InterPro" id="IPR055411">
    <property type="entry name" value="LRR_FXL15/At3g58940/PEG3-like"/>
</dbReference>
<name>A0AAV5DQR5_ELECO</name>
<keyword evidence="4" id="KW-1185">Reference proteome</keyword>
<dbReference type="Pfam" id="PF24758">
    <property type="entry name" value="LRR_At5g56370"/>
    <property type="match status" value="1"/>
</dbReference>
<proteinExistence type="predicted"/>
<sequence length="121" mass="13230">MAQIPVFQFSATVRVATISGCCLPDAVEVLNLHFPQLKKLALENVVISEKSLNSIIASSTVLECLLLGFTIDFHYVSIAVRKFSGEFIIENSPSLERLLQLKPSQDLHLSVIAASNLKTMG</sequence>
<dbReference type="EMBL" id="BQKI01000022">
    <property type="protein sequence ID" value="GJN12265.1"/>
    <property type="molecule type" value="Genomic_DNA"/>
</dbReference>
<dbReference type="InterPro" id="IPR055302">
    <property type="entry name" value="F-box_dom-containing"/>
</dbReference>